<feature type="transmembrane region" description="Helical" evidence="2">
    <location>
        <begin position="44"/>
        <end position="62"/>
    </location>
</feature>
<feature type="compositionally biased region" description="Basic and acidic residues" evidence="1">
    <location>
        <begin position="135"/>
        <end position="145"/>
    </location>
</feature>
<proteinExistence type="predicted"/>
<dbReference type="EMBL" id="CP016616">
    <property type="protein sequence ID" value="ANY77618.1"/>
    <property type="molecule type" value="Genomic_DNA"/>
</dbReference>
<keyword evidence="2" id="KW-0812">Transmembrane</keyword>
<dbReference type="AlphaFoldDB" id="A0A1B2ECC7"/>
<organism evidence="3">
    <name type="scientific">Microvirga ossetica</name>
    <dbReference type="NCBI Taxonomy" id="1882682"/>
    <lineage>
        <taxon>Bacteria</taxon>
        <taxon>Pseudomonadati</taxon>
        <taxon>Pseudomonadota</taxon>
        <taxon>Alphaproteobacteria</taxon>
        <taxon>Hyphomicrobiales</taxon>
        <taxon>Methylobacteriaceae</taxon>
        <taxon>Microvirga</taxon>
    </lineage>
</organism>
<evidence type="ECO:0000313" key="3">
    <source>
        <dbReference type="EMBL" id="ANY77618.1"/>
    </source>
</evidence>
<keyword evidence="2" id="KW-1133">Transmembrane helix</keyword>
<gene>
    <name evidence="3" type="ORF">BB934_04695</name>
</gene>
<feature type="transmembrane region" description="Helical" evidence="2">
    <location>
        <begin position="12"/>
        <end position="32"/>
    </location>
</feature>
<sequence>MPETSGSKDLFILFPDSSASSYAVRSVYVMVLHRRPVQALRFRPMFSILRFILIVGAIFYYSPVRQQGDGAAAIEAFFLPKKSEQASSRPAPATGEPGHLETVWKALPDSAKQAVVDKILTSSGLPVANAAKPSDTLRPEDRDPAAPKPRT</sequence>
<protein>
    <submittedName>
        <fullName evidence="3">Uncharacterized protein</fullName>
    </submittedName>
</protein>
<reference evidence="3" key="1">
    <citation type="submission" date="2016-07" db="EMBL/GenBank/DDBJ databases">
        <title>Microvirga ossetica sp. nov. a new species of rhizobia isolated from root nodules of the legume species Vicia alpestris Steven originated from North Ossetia region in the Caucasus.</title>
        <authorList>
            <person name="Safronova V.I."/>
            <person name="Kuznetsova I.G."/>
            <person name="Sazanova A.L."/>
            <person name="Belimov A."/>
            <person name="Andronov E."/>
            <person name="Osledkin Y.S."/>
            <person name="Onishchuk O.P."/>
            <person name="Kurchak O.N."/>
            <person name="Shaposhnikov A.I."/>
            <person name="Willems A."/>
            <person name="Tikhonovich I.A."/>
        </authorList>
    </citation>
    <scope>NUCLEOTIDE SEQUENCE [LARGE SCALE GENOMIC DNA]</scope>
    <source>
        <strain evidence="3">V5/3M</strain>
    </source>
</reference>
<feature type="region of interest" description="Disordered" evidence="1">
    <location>
        <begin position="126"/>
        <end position="151"/>
    </location>
</feature>
<dbReference type="KEGG" id="moc:BB934_04695"/>
<evidence type="ECO:0000256" key="1">
    <source>
        <dbReference type="SAM" id="MobiDB-lite"/>
    </source>
</evidence>
<keyword evidence="2" id="KW-0472">Membrane</keyword>
<name>A0A1B2ECC7_9HYPH</name>
<evidence type="ECO:0000256" key="2">
    <source>
        <dbReference type="SAM" id="Phobius"/>
    </source>
</evidence>
<accession>A0A1B2ECC7</accession>